<feature type="region of interest" description="Disordered" evidence="1">
    <location>
        <begin position="484"/>
        <end position="512"/>
    </location>
</feature>
<name>A0A9P7MBW4_9HYPO</name>
<accession>A0A9P7MBW4</accession>
<reference evidence="2 3" key="1">
    <citation type="journal article" date="2020" name="bioRxiv">
        <title>Whole genome comparisons of ergot fungi reveals the divergence and evolution of species within the genus Claviceps are the result of varying mechanisms driving genome evolution and host range expansion.</title>
        <authorList>
            <person name="Wyka S.A."/>
            <person name="Mondo S.J."/>
            <person name="Liu M."/>
            <person name="Dettman J."/>
            <person name="Nalam V."/>
            <person name="Broders K.D."/>
        </authorList>
    </citation>
    <scope>NUCLEOTIDE SEQUENCE [LARGE SCALE GENOMIC DNA]</scope>
    <source>
        <strain evidence="2 3">CCC 1485</strain>
    </source>
</reference>
<feature type="region of interest" description="Disordered" evidence="1">
    <location>
        <begin position="863"/>
        <end position="907"/>
    </location>
</feature>
<feature type="region of interest" description="Disordered" evidence="1">
    <location>
        <begin position="385"/>
        <end position="419"/>
    </location>
</feature>
<gene>
    <name evidence="2" type="ORF">E4U60_002481</name>
</gene>
<proteinExistence type="predicted"/>
<evidence type="ECO:0000313" key="2">
    <source>
        <dbReference type="EMBL" id="KAG5936614.1"/>
    </source>
</evidence>
<feature type="compositionally biased region" description="Polar residues" evidence="1">
    <location>
        <begin position="742"/>
        <end position="751"/>
    </location>
</feature>
<evidence type="ECO:0000313" key="3">
    <source>
        <dbReference type="Proteomes" id="UP000706124"/>
    </source>
</evidence>
<sequence length="974" mass="106544">MLRRSASVDGRLERKAGGGTRKKQSVRFTGPMAKPRRQLASRAIPVIRDPSTLVDQKRNRQLSGGVGVLAKSNDAHAHTAASVITSFSETKFPNTLRKSKSMYSQSTLTRPTYDGSYTEPVSIQHAPEVSLVLPVQPREDEQLQFSIRRSLRAPKSMSYLDYQMGQAVDETTDIKPDGLLGPVKKASSSKGGSSSFHRLKSHSSMFFRGKHRRLESSMETSRSCRNSSDHSAALSSVFSGGNNMTISDKSSGIRFTARRVSKSVRHKLSKLFGRPKSPNASVNETGVANALHDTDSESYCVYPANDSTSVEEASMSRVTSHVPSLHAVPLYQQMRSRQGSLESVQYEEHTDLDQKSRITSWTNSTVNTLASYEEDDERDFQRLSVIKENGMHVPSSSRTGPREESTHGAAHSARGPNMVIDSQRVYSALMKKLKSEASAYGDGSPKPSHPSKLVSLKTVPPRQSSLDRAEAWSPRTVRDIGTDEDDVFEDSRECASPRVPSSSLGNRPEALCGDKMSRSASYKAYPHPIAGDGKVMSPYCPASVPESASKKSRVQAGRSSTFSPSPSSFLFRTRSPYRRALQRSIQEHQDTGHTHALDTRYLSTLSALTLPTRCPSTLGSERDVRLTYAESFYSFASEDLTICHAPDVAADPIMEEDAEKGVENSQKPSTVHSPDTPLQDRDISSASSVEWKTWLSAHVSQLEDSHITTASPGLEAAVGFGTSAGHVRESAEIESPADISKANGNYTTQGVSPREEHANSSNTPSIKILTRLGDTDEAPSVIFEDPEKASKDLDKDDVEDASPLAPPPIPNRNVLRTVTSLPNVDNEAAISSSLKRRKNIAHRRSMNNIPTWVPLIQDSADEKRRYQENERRDASSSKSSTPGGRAAVTREDCLNAKTGSPYKSKTKTITIPQTPVGHFIGQGPANVPDTSKSEWDAQVRGSRRMVDLFLSSRRKAIEGPMSRNGSDNFSGAFL</sequence>
<dbReference type="OrthoDB" id="206201at2759"/>
<evidence type="ECO:0000256" key="1">
    <source>
        <dbReference type="SAM" id="MobiDB-lite"/>
    </source>
</evidence>
<comment type="caution">
    <text evidence="2">The sequence shown here is derived from an EMBL/GenBank/DDBJ whole genome shotgun (WGS) entry which is preliminary data.</text>
</comment>
<dbReference type="Proteomes" id="UP000706124">
    <property type="component" value="Unassembled WGS sequence"/>
</dbReference>
<dbReference type="AlphaFoldDB" id="A0A9P7MBW4"/>
<feature type="region of interest" description="Disordered" evidence="1">
    <location>
        <begin position="657"/>
        <end position="684"/>
    </location>
</feature>
<feature type="region of interest" description="Disordered" evidence="1">
    <location>
        <begin position="1"/>
        <end position="43"/>
    </location>
</feature>
<feature type="region of interest" description="Disordered" evidence="1">
    <location>
        <begin position="437"/>
        <end position="471"/>
    </location>
</feature>
<dbReference type="EMBL" id="SRPO01000210">
    <property type="protein sequence ID" value="KAG5936614.1"/>
    <property type="molecule type" value="Genomic_DNA"/>
</dbReference>
<feature type="region of interest" description="Disordered" evidence="1">
    <location>
        <begin position="727"/>
        <end position="814"/>
    </location>
</feature>
<feature type="compositionally biased region" description="Basic and acidic residues" evidence="1">
    <location>
        <begin position="785"/>
        <end position="794"/>
    </location>
</feature>
<keyword evidence="3" id="KW-1185">Reference proteome</keyword>
<feature type="compositionally biased region" description="Polar residues" evidence="1">
    <location>
        <begin position="663"/>
        <end position="673"/>
    </location>
</feature>
<feature type="compositionally biased region" description="Polar residues" evidence="1">
    <location>
        <begin position="897"/>
        <end position="907"/>
    </location>
</feature>
<protein>
    <submittedName>
        <fullName evidence="2">Uncharacterized protein</fullName>
    </submittedName>
</protein>
<organism evidence="2 3">
    <name type="scientific">Claviceps pazoutovae</name>
    <dbReference type="NCBI Taxonomy" id="1649127"/>
    <lineage>
        <taxon>Eukaryota</taxon>
        <taxon>Fungi</taxon>
        <taxon>Dikarya</taxon>
        <taxon>Ascomycota</taxon>
        <taxon>Pezizomycotina</taxon>
        <taxon>Sordariomycetes</taxon>
        <taxon>Hypocreomycetidae</taxon>
        <taxon>Hypocreales</taxon>
        <taxon>Clavicipitaceae</taxon>
        <taxon>Claviceps</taxon>
    </lineage>
</organism>
<feature type="compositionally biased region" description="Basic and acidic residues" evidence="1">
    <location>
        <begin position="863"/>
        <end position="875"/>
    </location>
</feature>